<dbReference type="PROSITE" id="PS00211">
    <property type="entry name" value="ABC_TRANSPORTER_1"/>
    <property type="match status" value="1"/>
</dbReference>
<evidence type="ECO:0000256" key="3">
    <source>
        <dbReference type="ARBA" id="ARBA00022448"/>
    </source>
</evidence>
<keyword evidence="11" id="KW-1185">Reference proteome</keyword>
<dbReference type="PANTHER" id="PTHR43553">
    <property type="entry name" value="HEAVY METAL TRANSPORTER"/>
    <property type="match status" value="1"/>
</dbReference>
<dbReference type="InterPro" id="IPR003593">
    <property type="entry name" value="AAA+_ATPase"/>
</dbReference>
<dbReference type="Gene3D" id="3.40.50.300">
    <property type="entry name" value="P-loop containing nucleotide triphosphate hydrolases"/>
    <property type="match status" value="1"/>
</dbReference>
<evidence type="ECO:0000256" key="7">
    <source>
        <dbReference type="ARBA" id="ARBA00022967"/>
    </source>
</evidence>
<dbReference type="PROSITE" id="PS50893">
    <property type="entry name" value="ABC_TRANSPORTER_2"/>
    <property type="match status" value="1"/>
</dbReference>
<evidence type="ECO:0000256" key="1">
    <source>
        <dbReference type="ARBA" id="ARBA00004202"/>
    </source>
</evidence>
<dbReference type="InterPro" id="IPR003439">
    <property type="entry name" value="ABC_transporter-like_ATP-bd"/>
</dbReference>
<dbReference type="OrthoDB" id="9805514at2"/>
<dbReference type="SMART" id="SM00382">
    <property type="entry name" value="AAA"/>
    <property type="match status" value="1"/>
</dbReference>
<keyword evidence="6 10" id="KW-0067">ATP-binding</keyword>
<dbReference type="GO" id="GO:0042626">
    <property type="term" value="F:ATPase-coupled transmembrane transporter activity"/>
    <property type="evidence" value="ECO:0007669"/>
    <property type="project" value="TreeGrafter"/>
</dbReference>
<keyword evidence="8" id="KW-0472">Membrane</keyword>
<dbReference type="Pfam" id="PF00005">
    <property type="entry name" value="ABC_tran"/>
    <property type="match status" value="1"/>
</dbReference>
<name>A0A0F4KZ07_9LACO</name>
<sequence length="287" mass="32161">MQPLLLQVKNLQYTAEQLLDLDLKTQKREILHDVNLTIQPQEFVGLVGPNGSGKTTLGKLLVRILEPTAGQLIIKGQNYHDIQPAWHLNQMVGMVFQNIDTQFIGKDFMEDVTLYLSNFGWTAAQIQTQIADISRQLKIQSLIKRPFKTLSGGQKQLLAIAEVLLLRPQLLILDEPTAQLDPENTRLVLKLLQKIKKEQQLAVLLITHKLSELALTQRTLILNQGTIVQQCQTSELLTDAKLLDANQLPLPDTIAILQKLNQLTGQSITTASPAVQDFVQTIQENLC</sequence>
<feature type="domain" description="ABC transporter" evidence="9">
    <location>
        <begin position="6"/>
        <end position="249"/>
    </location>
</feature>
<dbReference type="EMBL" id="JXBZ01000002">
    <property type="protein sequence ID" value="KJY51184.1"/>
    <property type="molecule type" value="Genomic_DNA"/>
</dbReference>
<dbReference type="InterPro" id="IPR017871">
    <property type="entry name" value="ABC_transporter-like_CS"/>
</dbReference>
<dbReference type="GO" id="GO:0043190">
    <property type="term" value="C:ATP-binding cassette (ABC) transporter complex"/>
    <property type="evidence" value="ECO:0007669"/>
    <property type="project" value="TreeGrafter"/>
</dbReference>
<keyword evidence="7" id="KW-1278">Translocase</keyword>
<evidence type="ECO:0000256" key="6">
    <source>
        <dbReference type="ARBA" id="ARBA00022840"/>
    </source>
</evidence>
<dbReference type="STRING" id="1218508.JG29_02290"/>
<organism evidence="10 11">
    <name type="scientific">Bombilactobacillus mellis</name>
    <dbReference type="NCBI Taxonomy" id="1218508"/>
    <lineage>
        <taxon>Bacteria</taxon>
        <taxon>Bacillati</taxon>
        <taxon>Bacillota</taxon>
        <taxon>Bacilli</taxon>
        <taxon>Lactobacillales</taxon>
        <taxon>Lactobacillaceae</taxon>
        <taxon>Bombilactobacillus</taxon>
    </lineage>
</organism>
<dbReference type="RefSeq" id="WP_052696262.1">
    <property type="nucleotide sequence ID" value="NZ_JBHTHW010000004.1"/>
</dbReference>
<dbReference type="GO" id="GO:0016887">
    <property type="term" value="F:ATP hydrolysis activity"/>
    <property type="evidence" value="ECO:0007669"/>
    <property type="project" value="InterPro"/>
</dbReference>
<reference evidence="10 11" key="1">
    <citation type="submission" date="2014-12" db="EMBL/GenBank/DDBJ databases">
        <title>Comparative genomics of the lactic acid bacteria isolated from the honey bee gut.</title>
        <authorList>
            <person name="Ellegaard K.M."/>
            <person name="Tamarit D."/>
            <person name="Javelind E."/>
            <person name="Olofsson T."/>
            <person name="Andersson S.G."/>
            <person name="Vasquez A."/>
        </authorList>
    </citation>
    <scope>NUCLEOTIDE SEQUENCE [LARGE SCALE GENOMIC DNA]</scope>
    <source>
        <strain evidence="10 11">Hon2</strain>
    </source>
</reference>
<evidence type="ECO:0000256" key="4">
    <source>
        <dbReference type="ARBA" id="ARBA00022475"/>
    </source>
</evidence>
<evidence type="ECO:0000256" key="5">
    <source>
        <dbReference type="ARBA" id="ARBA00022741"/>
    </source>
</evidence>
<keyword evidence="3" id="KW-0813">Transport</keyword>
<comment type="similarity">
    <text evidence="2">Belongs to the ABC transporter superfamily.</text>
</comment>
<evidence type="ECO:0000259" key="9">
    <source>
        <dbReference type="PROSITE" id="PS50893"/>
    </source>
</evidence>
<evidence type="ECO:0000256" key="2">
    <source>
        <dbReference type="ARBA" id="ARBA00005417"/>
    </source>
</evidence>
<dbReference type="InterPro" id="IPR050095">
    <property type="entry name" value="ECF_ABC_transporter_ATP-bd"/>
</dbReference>
<accession>A0A0F4KZ07</accession>
<keyword evidence="4" id="KW-1003">Cell membrane</keyword>
<comment type="caution">
    <text evidence="10">The sequence shown here is derived from an EMBL/GenBank/DDBJ whole genome shotgun (WGS) entry which is preliminary data.</text>
</comment>
<dbReference type="HOGENOM" id="CLU_000604_1_22_9"/>
<dbReference type="InterPro" id="IPR027417">
    <property type="entry name" value="P-loop_NTPase"/>
</dbReference>
<comment type="subcellular location">
    <subcellularLocation>
        <location evidence="1">Cell membrane</location>
        <topology evidence="1">Peripheral membrane protein</topology>
    </subcellularLocation>
</comment>
<dbReference type="InterPro" id="IPR015856">
    <property type="entry name" value="ABC_transpr_CbiO/EcfA_su"/>
</dbReference>
<dbReference type="SUPFAM" id="SSF52540">
    <property type="entry name" value="P-loop containing nucleoside triphosphate hydrolases"/>
    <property type="match status" value="1"/>
</dbReference>
<proteinExistence type="inferred from homology"/>
<dbReference type="GO" id="GO:0005524">
    <property type="term" value="F:ATP binding"/>
    <property type="evidence" value="ECO:0007669"/>
    <property type="project" value="UniProtKB-KW"/>
</dbReference>
<dbReference type="PATRIC" id="fig|1218508.4.peg.236"/>
<gene>
    <name evidence="10" type="ORF">JG29_02290</name>
</gene>
<keyword evidence="5" id="KW-0547">Nucleotide-binding</keyword>
<dbReference type="CDD" id="cd03225">
    <property type="entry name" value="ABC_cobalt_CbiO_domain1"/>
    <property type="match status" value="1"/>
</dbReference>
<evidence type="ECO:0000313" key="11">
    <source>
        <dbReference type="Proteomes" id="UP000033695"/>
    </source>
</evidence>
<evidence type="ECO:0000313" key="10">
    <source>
        <dbReference type="EMBL" id="KJY51184.1"/>
    </source>
</evidence>
<dbReference type="Proteomes" id="UP000033695">
    <property type="component" value="Unassembled WGS sequence"/>
</dbReference>
<evidence type="ECO:0000256" key="8">
    <source>
        <dbReference type="ARBA" id="ARBA00023136"/>
    </source>
</evidence>
<protein>
    <submittedName>
        <fullName evidence="10">Putative ABC transporter ATP-binding protein</fullName>
    </submittedName>
</protein>
<dbReference type="AlphaFoldDB" id="A0A0F4KZ07"/>